<accession>A0A4C1UHG4</accession>
<evidence type="ECO:0000313" key="3">
    <source>
        <dbReference type="Proteomes" id="UP000299102"/>
    </source>
</evidence>
<dbReference type="EMBL" id="BGZK01000173">
    <property type="protein sequence ID" value="GBP25923.1"/>
    <property type="molecule type" value="Genomic_DNA"/>
</dbReference>
<keyword evidence="3" id="KW-1185">Reference proteome</keyword>
<dbReference type="AlphaFoldDB" id="A0A4C1UHG4"/>
<evidence type="ECO:0000313" key="2">
    <source>
        <dbReference type="EMBL" id="GBP25923.1"/>
    </source>
</evidence>
<name>A0A4C1UHG4_EUMVA</name>
<gene>
    <name evidence="2" type="ORF">EVAR_81808_1</name>
</gene>
<reference evidence="2 3" key="1">
    <citation type="journal article" date="2019" name="Commun. Biol.">
        <title>The bagworm genome reveals a unique fibroin gene that provides high tensile strength.</title>
        <authorList>
            <person name="Kono N."/>
            <person name="Nakamura H."/>
            <person name="Ohtoshi R."/>
            <person name="Tomita M."/>
            <person name="Numata K."/>
            <person name="Arakawa K."/>
        </authorList>
    </citation>
    <scope>NUCLEOTIDE SEQUENCE [LARGE SCALE GENOMIC DNA]</scope>
</reference>
<comment type="caution">
    <text evidence="2">The sequence shown here is derived from an EMBL/GenBank/DDBJ whole genome shotgun (WGS) entry which is preliminary data.</text>
</comment>
<evidence type="ECO:0000256" key="1">
    <source>
        <dbReference type="SAM" id="MobiDB-lite"/>
    </source>
</evidence>
<organism evidence="2 3">
    <name type="scientific">Eumeta variegata</name>
    <name type="common">Bagworm moth</name>
    <name type="synonym">Eumeta japonica</name>
    <dbReference type="NCBI Taxonomy" id="151549"/>
    <lineage>
        <taxon>Eukaryota</taxon>
        <taxon>Metazoa</taxon>
        <taxon>Ecdysozoa</taxon>
        <taxon>Arthropoda</taxon>
        <taxon>Hexapoda</taxon>
        <taxon>Insecta</taxon>
        <taxon>Pterygota</taxon>
        <taxon>Neoptera</taxon>
        <taxon>Endopterygota</taxon>
        <taxon>Lepidoptera</taxon>
        <taxon>Glossata</taxon>
        <taxon>Ditrysia</taxon>
        <taxon>Tineoidea</taxon>
        <taxon>Psychidae</taxon>
        <taxon>Oiketicinae</taxon>
        <taxon>Eumeta</taxon>
    </lineage>
</organism>
<sequence length="250" mass="28304">MTYIQVDDRTRRNNKHLSGHLNNLPKAVVRVCAHTAEARIILLWVASPEAVANAAANRPSNVRDRRGRRLRSSKVKINAEHMKPIRLHYVRSQRAYRKIEKVNLSFHEELFGIHTCVEMVSDRFCQALKKLLYNSQRKEAFKRSSLDYARSCTTDKSCRPRQSAGASDGPTSLNAMTVSKPRYKKVRVNESSDGSPPFPSRHSLPIRYPILSQDAINALLTSLRLLLATSGDEHVTLLTRKLVCPSKMTS</sequence>
<protein>
    <submittedName>
        <fullName evidence="2">Uncharacterized protein</fullName>
    </submittedName>
</protein>
<feature type="region of interest" description="Disordered" evidence="1">
    <location>
        <begin position="155"/>
        <end position="180"/>
    </location>
</feature>
<proteinExistence type="predicted"/>
<dbReference type="Proteomes" id="UP000299102">
    <property type="component" value="Unassembled WGS sequence"/>
</dbReference>